<comment type="similarity">
    <text evidence="1">Belongs to the pseudomonas-type ThrB family.</text>
</comment>
<dbReference type="EMBL" id="JBHSED010000065">
    <property type="protein sequence ID" value="MFC4306550.1"/>
    <property type="molecule type" value="Genomic_DNA"/>
</dbReference>
<protein>
    <submittedName>
        <fullName evidence="3">Phosphotransferase</fullName>
    </submittedName>
</protein>
<evidence type="ECO:0000256" key="1">
    <source>
        <dbReference type="ARBA" id="ARBA00038240"/>
    </source>
</evidence>
<dbReference type="Pfam" id="PF01636">
    <property type="entry name" value="APH"/>
    <property type="match status" value="1"/>
</dbReference>
<evidence type="ECO:0000313" key="3">
    <source>
        <dbReference type="EMBL" id="MFC4306550.1"/>
    </source>
</evidence>
<evidence type="ECO:0000313" key="4">
    <source>
        <dbReference type="Proteomes" id="UP001595755"/>
    </source>
</evidence>
<reference evidence="4" key="1">
    <citation type="journal article" date="2019" name="Int. J. Syst. Evol. Microbiol.">
        <title>The Global Catalogue of Microorganisms (GCM) 10K type strain sequencing project: providing services to taxonomists for standard genome sequencing and annotation.</title>
        <authorList>
            <consortium name="The Broad Institute Genomics Platform"/>
            <consortium name="The Broad Institute Genome Sequencing Center for Infectious Disease"/>
            <person name="Wu L."/>
            <person name="Ma J."/>
        </authorList>
    </citation>
    <scope>NUCLEOTIDE SEQUENCE [LARGE SCALE GENOMIC DNA]</scope>
    <source>
        <strain evidence="4">CGMCC 4.1641</strain>
    </source>
</reference>
<dbReference type="Gene3D" id="3.90.1200.10">
    <property type="match status" value="1"/>
</dbReference>
<dbReference type="Proteomes" id="UP001595755">
    <property type="component" value="Unassembled WGS sequence"/>
</dbReference>
<gene>
    <name evidence="3" type="ORF">ACFO1S_24325</name>
</gene>
<dbReference type="InterPro" id="IPR050249">
    <property type="entry name" value="Pseudomonas-type_ThrB"/>
</dbReference>
<evidence type="ECO:0000259" key="2">
    <source>
        <dbReference type="Pfam" id="PF01636"/>
    </source>
</evidence>
<name>A0ABV8SH21_9BACL</name>
<dbReference type="PANTHER" id="PTHR21064">
    <property type="entry name" value="AMINOGLYCOSIDE PHOSPHOTRANSFERASE DOMAIN-CONTAINING PROTEIN-RELATED"/>
    <property type="match status" value="1"/>
</dbReference>
<dbReference type="PANTHER" id="PTHR21064:SF6">
    <property type="entry name" value="AMINOGLYCOSIDE PHOSPHOTRANSFERASE DOMAIN-CONTAINING PROTEIN"/>
    <property type="match status" value="1"/>
</dbReference>
<comment type="caution">
    <text evidence="3">The sequence shown here is derived from an EMBL/GenBank/DDBJ whole genome shotgun (WGS) entry which is preliminary data.</text>
</comment>
<sequence>MPFDTILECYFPDGQWEIEQGHTGWNNTTRYINAEGRRWVLRIYETHKDERKVRYEHLLLTALNEMPLSFRVPCPARLPAGDTFIRLTDGSERLACLFAYIEGVRPEEDVFNVVQLGTAAGELMQALAGLSLPESPVYPPYYEMDSAYPLCTPDSLAAFCGDPPAELQGEKPELKLIEAEIRSFRTLLPRFRSLPHQLVHGDINASNALSTRETGGRIAAILDFEFCTWDLRAMEVAVLLSGFLNGESAMEKIESFLQGAGQRVRMSPAELEAIPALIRLRALDVFLHFLNRYLEGIDGAAVIREQTLSVAEGIRKLDELREPLEQAVQRYLTS</sequence>
<organism evidence="3 4">
    <name type="scientific">Cohnella boryungensis</name>
    <dbReference type="NCBI Taxonomy" id="768479"/>
    <lineage>
        <taxon>Bacteria</taxon>
        <taxon>Bacillati</taxon>
        <taxon>Bacillota</taxon>
        <taxon>Bacilli</taxon>
        <taxon>Bacillales</taxon>
        <taxon>Paenibacillaceae</taxon>
        <taxon>Cohnella</taxon>
    </lineage>
</organism>
<dbReference type="RefSeq" id="WP_204602484.1">
    <property type="nucleotide sequence ID" value="NZ_JBHSED010000065.1"/>
</dbReference>
<proteinExistence type="inferred from homology"/>
<keyword evidence="4" id="KW-1185">Reference proteome</keyword>
<feature type="domain" description="Aminoglycoside phosphotransferase" evidence="2">
    <location>
        <begin position="19"/>
        <end position="244"/>
    </location>
</feature>
<dbReference type="InterPro" id="IPR011009">
    <property type="entry name" value="Kinase-like_dom_sf"/>
</dbReference>
<dbReference type="SUPFAM" id="SSF56112">
    <property type="entry name" value="Protein kinase-like (PK-like)"/>
    <property type="match status" value="1"/>
</dbReference>
<accession>A0ABV8SH21</accession>
<dbReference type="InterPro" id="IPR002575">
    <property type="entry name" value="Aminoglycoside_PTrfase"/>
</dbReference>
<dbReference type="Gene3D" id="3.30.200.20">
    <property type="entry name" value="Phosphorylase Kinase, domain 1"/>
    <property type="match status" value="1"/>
</dbReference>